<dbReference type="GO" id="GO:0022857">
    <property type="term" value="F:transmembrane transporter activity"/>
    <property type="evidence" value="ECO:0007669"/>
    <property type="project" value="InterPro"/>
</dbReference>
<keyword evidence="6 7" id="KW-0472">Membrane</keyword>
<dbReference type="PROSITE" id="PS50850">
    <property type="entry name" value="MFS"/>
    <property type="match status" value="1"/>
</dbReference>
<evidence type="ECO:0000256" key="6">
    <source>
        <dbReference type="ARBA" id="ARBA00023136"/>
    </source>
</evidence>
<evidence type="ECO:0000256" key="2">
    <source>
        <dbReference type="ARBA" id="ARBA00011006"/>
    </source>
</evidence>
<dbReference type="InterPro" id="IPR007341">
    <property type="entry name" value="Transgly_assoc"/>
</dbReference>
<dbReference type="EMBL" id="CP030759">
    <property type="protein sequence ID" value="AXA37599.1"/>
    <property type="molecule type" value="Genomic_DNA"/>
</dbReference>
<organism evidence="9 10">
    <name type="scientific">Sumerlaea chitinivorans</name>
    <dbReference type="NCBI Taxonomy" id="2250252"/>
    <lineage>
        <taxon>Bacteria</taxon>
        <taxon>Candidatus Sumerlaeota</taxon>
        <taxon>Candidatus Sumerlaeia</taxon>
        <taxon>Candidatus Sumerlaeales</taxon>
        <taxon>Candidatus Sumerlaeaceae</taxon>
        <taxon>Candidatus Sumerlaea</taxon>
    </lineage>
</organism>
<comment type="subcellular location">
    <subcellularLocation>
        <location evidence="1">Cell membrane</location>
        <topology evidence="1">Multi-pass membrane protein</topology>
    </subcellularLocation>
</comment>
<reference evidence="9 10" key="1">
    <citation type="submission" date="2018-05" db="EMBL/GenBank/DDBJ databases">
        <title>A metagenomic window into the 2 km-deep terrestrial subsurface aquifer revealed taxonomically and functionally diverse microbial community comprising novel uncultured bacterial lineages.</title>
        <authorList>
            <person name="Kadnikov V.V."/>
            <person name="Mardanov A.V."/>
            <person name="Beletsky A.V."/>
            <person name="Banks D."/>
            <person name="Pimenov N.V."/>
            <person name="Frank Y.A."/>
            <person name="Karnachuk O.V."/>
            <person name="Ravin N.V."/>
        </authorList>
    </citation>
    <scope>NUCLEOTIDE SEQUENCE [LARGE SCALE GENOMIC DNA]</scope>
    <source>
        <strain evidence="9">BY</strain>
    </source>
</reference>
<sequence length="83" mass="8422">MGLLSAVIFGLLAGLAARVLLPGPDRMGCVGTIIVGIVGAVIGQLLSGAGGAPAAVLEWSWRSFGFAILGAIILLALLRILRR</sequence>
<keyword evidence="4 7" id="KW-0812">Transmembrane</keyword>
<evidence type="ECO:0000256" key="3">
    <source>
        <dbReference type="ARBA" id="ARBA00022475"/>
    </source>
</evidence>
<dbReference type="PANTHER" id="PTHR33884">
    <property type="entry name" value="UPF0410 PROTEIN YMGE"/>
    <property type="match status" value="1"/>
</dbReference>
<dbReference type="Proteomes" id="UP000262583">
    <property type="component" value="Chromosome"/>
</dbReference>
<protein>
    <submittedName>
        <fullName evidence="9">Transglycosylase associated protein</fullName>
    </submittedName>
</protein>
<dbReference type="Pfam" id="PF04226">
    <property type="entry name" value="Transgly_assoc"/>
    <property type="match status" value="1"/>
</dbReference>
<dbReference type="AlphaFoldDB" id="A0A2Z4Y9K9"/>
<dbReference type="InterPro" id="IPR020846">
    <property type="entry name" value="MFS_dom"/>
</dbReference>
<gene>
    <name evidence="9" type="ORF">BRCON_2857</name>
</gene>
<feature type="domain" description="Major facilitator superfamily (MFS) profile" evidence="8">
    <location>
        <begin position="1"/>
        <end position="83"/>
    </location>
</feature>
<accession>A0A2Z4Y9K9</accession>
<evidence type="ECO:0000259" key="8">
    <source>
        <dbReference type="PROSITE" id="PS50850"/>
    </source>
</evidence>
<evidence type="ECO:0000256" key="1">
    <source>
        <dbReference type="ARBA" id="ARBA00004651"/>
    </source>
</evidence>
<feature type="transmembrane region" description="Helical" evidence="7">
    <location>
        <begin position="32"/>
        <end position="57"/>
    </location>
</feature>
<evidence type="ECO:0000256" key="4">
    <source>
        <dbReference type="ARBA" id="ARBA00022692"/>
    </source>
</evidence>
<evidence type="ECO:0000313" key="9">
    <source>
        <dbReference type="EMBL" id="AXA37599.1"/>
    </source>
</evidence>
<proteinExistence type="inferred from homology"/>
<dbReference type="GO" id="GO:0005886">
    <property type="term" value="C:plasma membrane"/>
    <property type="evidence" value="ECO:0007669"/>
    <property type="project" value="UniProtKB-SubCell"/>
</dbReference>
<dbReference type="PANTHER" id="PTHR33884:SF3">
    <property type="entry name" value="UPF0410 PROTEIN YMGE"/>
    <property type="match status" value="1"/>
</dbReference>
<evidence type="ECO:0000256" key="5">
    <source>
        <dbReference type="ARBA" id="ARBA00022989"/>
    </source>
</evidence>
<keyword evidence="5 7" id="KW-1133">Transmembrane helix</keyword>
<evidence type="ECO:0000313" key="10">
    <source>
        <dbReference type="Proteomes" id="UP000262583"/>
    </source>
</evidence>
<evidence type="ECO:0000256" key="7">
    <source>
        <dbReference type="SAM" id="Phobius"/>
    </source>
</evidence>
<feature type="transmembrane region" description="Helical" evidence="7">
    <location>
        <begin position="64"/>
        <end position="81"/>
    </location>
</feature>
<keyword evidence="3" id="KW-1003">Cell membrane</keyword>
<dbReference type="KEGG" id="schv:BRCON_2857"/>
<name>A0A2Z4Y9K9_SUMC1</name>
<comment type="similarity">
    <text evidence="2">Belongs to the UPF0410 family.</text>
</comment>